<name>A0AAD5X5Z0_9FUNG</name>
<accession>A0AAD5X5Z0</accession>
<proteinExistence type="predicted"/>
<sequence>MATPIAVQKRHAGSLSFQVGDCLNEELLSGLSVDKVVEKLGRHLTSLSQSQCASAITGNSGPENCCAAIRQACAAVGGCYK</sequence>
<dbReference type="Proteomes" id="UP001212841">
    <property type="component" value="Unassembled WGS sequence"/>
</dbReference>
<evidence type="ECO:0000313" key="1">
    <source>
        <dbReference type="EMBL" id="KAJ3052705.1"/>
    </source>
</evidence>
<dbReference type="EMBL" id="JADGJD010000273">
    <property type="protein sequence ID" value="KAJ3052705.1"/>
    <property type="molecule type" value="Genomic_DNA"/>
</dbReference>
<comment type="caution">
    <text evidence="1">The sequence shown here is derived from an EMBL/GenBank/DDBJ whole genome shotgun (WGS) entry which is preliminary data.</text>
</comment>
<reference evidence="1" key="1">
    <citation type="submission" date="2020-05" db="EMBL/GenBank/DDBJ databases">
        <title>Phylogenomic resolution of chytrid fungi.</title>
        <authorList>
            <person name="Stajich J.E."/>
            <person name="Amses K."/>
            <person name="Simmons R."/>
            <person name="Seto K."/>
            <person name="Myers J."/>
            <person name="Bonds A."/>
            <person name="Quandt C.A."/>
            <person name="Barry K."/>
            <person name="Liu P."/>
            <person name="Grigoriev I."/>
            <person name="Longcore J.E."/>
            <person name="James T.Y."/>
        </authorList>
    </citation>
    <scope>NUCLEOTIDE SEQUENCE</scope>
    <source>
        <strain evidence="1">JEL0318</strain>
    </source>
</reference>
<dbReference type="AlphaFoldDB" id="A0AAD5X5Z0"/>
<evidence type="ECO:0000313" key="2">
    <source>
        <dbReference type="Proteomes" id="UP001212841"/>
    </source>
</evidence>
<gene>
    <name evidence="1" type="ORF">HK097_005830</name>
</gene>
<organism evidence="1 2">
    <name type="scientific">Rhizophlyctis rosea</name>
    <dbReference type="NCBI Taxonomy" id="64517"/>
    <lineage>
        <taxon>Eukaryota</taxon>
        <taxon>Fungi</taxon>
        <taxon>Fungi incertae sedis</taxon>
        <taxon>Chytridiomycota</taxon>
        <taxon>Chytridiomycota incertae sedis</taxon>
        <taxon>Chytridiomycetes</taxon>
        <taxon>Rhizophlyctidales</taxon>
        <taxon>Rhizophlyctidaceae</taxon>
        <taxon>Rhizophlyctis</taxon>
    </lineage>
</organism>
<keyword evidence="2" id="KW-1185">Reference proteome</keyword>
<protein>
    <submittedName>
        <fullName evidence="1">Uncharacterized protein</fullName>
    </submittedName>
</protein>